<organism evidence="1 2">
    <name type="scientific">Paenibacillus graminis</name>
    <dbReference type="NCBI Taxonomy" id="189425"/>
    <lineage>
        <taxon>Bacteria</taxon>
        <taxon>Bacillati</taxon>
        <taxon>Bacillota</taxon>
        <taxon>Bacilli</taxon>
        <taxon>Bacillales</taxon>
        <taxon>Paenibacillaceae</taxon>
        <taxon>Paenibacillus</taxon>
    </lineage>
</organism>
<name>A0A089MCL9_9BACL</name>
<dbReference type="RefSeq" id="WP_042267659.1">
    <property type="nucleotide sequence ID" value="NZ_CP009287.1"/>
</dbReference>
<dbReference type="AlphaFoldDB" id="A0A089MCL9"/>
<proteinExistence type="predicted"/>
<dbReference type="EMBL" id="CP009287">
    <property type="protein sequence ID" value="AIQ71576.1"/>
    <property type="molecule type" value="Genomic_DNA"/>
</dbReference>
<dbReference type="HOGENOM" id="CLU_2899857_0_0_9"/>
<dbReference type="Proteomes" id="UP000029500">
    <property type="component" value="Chromosome"/>
</dbReference>
<keyword evidence="2" id="KW-1185">Reference proteome</keyword>
<evidence type="ECO:0000313" key="1">
    <source>
        <dbReference type="EMBL" id="AIQ71576.1"/>
    </source>
</evidence>
<reference evidence="1 2" key="1">
    <citation type="submission" date="2014-08" db="EMBL/GenBank/DDBJ databases">
        <title>Comparative genomics of the Paenibacillus odorifer group.</title>
        <authorList>
            <person name="den Bakker H.C."/>
            <person name="Tsai Y.-C."/>
            <person name="Martin N."/>
            <person name="Korlach J."/>
            <person name="Wiedmann M."/>
        </authorList>
    </citation>
    <scope>NUCLEOTIDE SEQUENCE [LARGE SCALE GENOMIC DNA]</scope>
    <source>
        <strain evidence="1 2">DSM 15220</strain>
    </source>
</reference>
<gene>
    <name evidence="1" type="ORF">PGRAT_31335</name>
</gene>
<sequence>MPAETLVNPPDLFLMARIGSIKGKNTFDRADKARMAEIKGKNTFDRGTKAQIAEIKGKNTFD</sequence>
<dbReference type="KEGG" id="pgm:PGRAT_31335"/>
<accession>A0A089MCL9</accession>
<evidence type="ECO:0000313" key="2">
    <source>
        <dbReference type="Proteomes" id="UP000029500"/>
    </source>
</evidence>
<protein>
    <submittedName>
        <fullName evidence="1">Uncharacterized protein</fullName>
    </submittedName>
</protein>